<dbReference type="HOGENOM" id="CLU_1048904_0_0_6"/>
<comment type="caution">
    <text evidence="2">The sequence shown here is derived from an EMBL/GenBank/DDBJ whole genome shotgun (WGS) entry which is preliminary data.</text>
</comment>
<dbReference type="AlphaFoldDB" id="R8B4B0"/>
<keyword evidence="3" id="KW-1185">Reference proteome</keyword>
<proteinExistence type="predicted"/>
<accession>R8B4B0</accession>
<sequence length="272" mass="29577">METFAVTAIKTEQTITRSVLAIVTLWVSVIIPPSALAAAEARTYQLNNRSSEQIAEQIRALYPDDQVAITARGQQMIVRGEPEVLDEIGSLVQTMDVAPVQMRITVRSSSNLDAKSGGGGIAVNNGQARATIERKVTTTRRNQERTLVVQDGQSAHIHSGQVRTVPIAIQGGRNPAAILGQIETRSGFLVSPQVISDQTIELNIVSFEEDPADDIPGYETEALITIRRVEPGQWVELGSTRSNQASNHSGITYQVGGDQRENQTIEVRVELL</sequence>
<feature type="domain" description="NolW-like" evidence="1">
    <location>
        <begin position="42"/>
        <end position="99"/>
    </location>
</feature>
<dbReference type="Pfam" id="PF03958">
    <property type="entry name" value="Secretin_N"/>
    <property type="match status" value="1"/>
</dbReference>
<dbReference type="EMBL" id="ASAD01000007">
    <property type="protein sequence ID" value="EON93401.1"/>
    <property type="molecule type" value="Genomic_DNA"/>
</dbReference>
<dbReference type="eggNOG" id="COG4796">
    <property type="taxonomic scope" value="Bacteria"/>
</dbReference>
<dbReference type="STRING" id="1318628.MARLIPOL_05185"/>
<name>R8B4B0_9GAMM</name>
<protein>
    <submittedName>
        <fullName evidence="2">NolW domain-containing protein</fullName>
    </submittedName>
</protein>
<dbReference type="Proteomes" id="UP000016540">
    <property type="component" value="Unassembled WGS sequence"/>
</dbReference>
<dbReference type="InterPro" id="IPR005644">
    <property type="entry name" value="NolW-like"/>
</dbReference>
<dbReference type="PATRIC" id="fig|1318628.3.peg.1036"/>
<reference evidence="2 3" key="1">
    <citation type="journal article" date="2013" name="Genome Announc.">
        <title>Draft Genome Sequence of the Moderately Halophilic Bacterium Marinobacter lipolyticus Strain SM19.</title>
        <authorList>
            <person name="Papke R.T."/>
            <person name="de la Haba R.R."/>
            <person name="Infante-Dominguez C."/>
            <person name="Perez D."/>
            <person name="Sanchez-Porro C."/>
            <person name="Lapierre P."/>
            <person name="Ventosa A."/>
        </authorList>
    </citation>
    <scope>NUCLEOTIDE SEQUENCE [LARGE SCALE GENOMIC DNA]</scope>
    <source>
        <strain evidence="2 3">SM19</strain>
    </source>
</reference>
<dbReference type="OrthoDB" id="6359753at2"/>
<evidence type="ECO:0000313" key="2">
    <source>
        <dbReference type="EMBL" id="EON93401.1"/>
    </source>
</evidence>
<evidence type="ECO:0000259" key="1">
    <source>
        <dbReference type="Pfam" id="PF03958"/>
    </source>
</evidence>
<gene>
    <name evidence="2" type="ORF">MARLIPOL_05185</name>
</gene>
<evidence type="ECO:0000313" key="3">
    <source>
        <dbReference type="Proteomes" id="UP000016540"/>
    </source>
</evidence>
<organism evidence="2 3">
    <name type="scientific">Marinobacter lipolyticus SM19</name>
    <dbReference type="NCBI Taxonomy" id="1318628"/>
    <lineage>
        <taxon>Bacteria</taxon>
        <taxon>Pseudomonadati</taxon>
        <taxon>Pseudomonadota</taxon>
        <taxon>Gammaproteobacteria</taxon>
        <taxon>Pseudomonadales</taxon>
        <taxon>Marinobacteraceae</taxon>
        <taxon>Marinobacter</taxon>
    </lineage>
</organism>